<comment type="caution">
    <text evidence="1">The sequence shown here is derived from an EMBL/GenBank/DDBJ whole genome shotgun (WGS) entry which is preliminary data.</text>
</comment>
<keyword evidence="2" id="KW-1185">Reference proteome</keyword>
<proteinExistence type="predicted"/>
<reference evidence="2" key="1">
    <citation type="submission" date="2017-09" db="EMBL/GenBank/DDBJ databases">
        <title>FDA dAtabase for Regulatory Grade micrObial Sequences (FDA-ARGOS): Supporting development and validation of Infectious Disease Dx tests.</title>
        <authorList>
            <person name="Minogue T."/>
            <person name="Wolcott M."/>
            <person name="Wasieloski L."/>
            <person name="Aguilar W."/>
            <person name="Moore D."/>
            <person name="Tallon L."/>
            <person name="Sadzewicz L."/>
            <person name="Ott S."/>
            <person name="Zhao X."/>
            <person name="Nagaraj S."/>
            <person name="Vavikolanu K."/>
            <person name="Aluvathingal J."/>
            <person name="Nadendla S."/>
            <person name="Sichtig H."/>
        </authorList>
    </citation>
    <scope>NUCLEOTIDE SEQUENCE [LARGE SCALE GENOMIC DNA]</scope>
    <source>
        <strain evidence="2">FDAARGOS_394</strain>
    </source>
</reference>
<accession>A0A2A7UT40</accession>
<dbReference type="Proteomes" id="UP000220246">
    <property type="component" value="Unassembled WGS sequence"/>
</dbReference>
<dbReference type="RefSeq" id="WP_066539760.1">
    <property type="nucleotide sequence ID" value="NZ_DALZQJ010000020.1"/>
</dbReference>
<dbReference type="Gene3D" id="1.20.120.20">
    <property type="entry name" value="Apolipoprotein"/>
    <property type="match status" value="1"/>
</dbReference>
<evidence type="ECO:0000313" key="1">
    <source>
        <dbReference type="EMBL" id="PEH88437.1"/>
    </source>
</evidence>
<evidence type="ECO:0000313" key="2">
    <source>
        <dbReference type="Proteomes" id="UP000220246"/>
    </source>
</evidence>
<organism evidence="1 2">
    <name type="scientific">Comamonas terrigena</name>
    <dbReference type="NCBI Taxonomy" id="32013"/>
    <lineage>
        <taxon>Bacteria</taxon>
        <taxon>Pseudomonadati</taxon>
        <taxon>Pseudomonadota</taxon>
        <taxon>Betaproteobacteria</taxon>
        <taxon>Burkholderiales</taxon>
        <taxon>Comamonadaceae</taxon>
        <taxon>Comamonas</taxon>
    </lineage>
</organism>
<gene>
    <name evidence="1" type="ORF">CRM82_07315</name>
</gene>
<dbReference type="GeneID" id="80800401"/>
<dbReference type="AlphaFoldDB" id="A0A2A7UT40"/>
<protein>
    <submittedName>
        <fullName evidence="1">Uncharacterized protein</fullName>
    </submittedName>
</protein>
<dbReference type="STRING" id="1219032.GCA_001515545_03140"/>
<name>A0A2A7UT40_COMTR</name>
<sequence>MSDITSVSGSGSSSLAALTNTKRPRVAADTQEAGESDFASAICSFSNESLALLSEAGHTGLEWLEAGIDSTVEGVSDLGDGIAGLAEDGLDAIVSLAQTVESTASSVANSLGSAATSVAQSVESTASGVADLWDDTVEMASTVAGAVTDGAETVLDVVGSGSRNVASYVALGNSAVRALLNELV</sequence>
<dbReference type="EMBL" id="PDEA01000001">
    <property type="protein sequence ID" value="PEH88437.1"/>
    <property type="molecule type" value="Genomic_DNA"/>
</dbReference>